<dbReference type="Pfam" id="PF00702">
    <property type="entry name" value="Hydrolase"/>
    <property type="match status" value="1"/>
</dbReference>
<organism evidence="3 4">
    <name type="scientific">Streptomyces viridosporus T7A</name>
    <dbReference type="NCBI Taxonomy" id="665577"/>
    <lineage>
        <taxon>Bacteria</taxon>
        <taxon>Bacillati</taxon>
        <taxon>Actinomycetota</taxon>
        <taxon>Actinomycetes</taxon>
        <taxon>Kitasatosporales</taxon>
        <taxon>Streptomycetaceae</taxon>
        <taxon>Streptomyces</taxon>
    </lineage>
</organism>
<dbReference type="InterPro" id="IPR023214">
    <property type="entry name" value="HAD_sf"/>
</dbReference>
<dbReference type="EMBL" id="CP023700">
    <property type="protein sequence ID" value="QEU83458.1"/>
    <property type="molecule type" value="Genomic_DNA"/>
</dbReference>
<dbReference type="Proteomes" id="UP000327143">
    <property type="component" value="Chromosome"/>
</dbReference>
<accession>A0ABX6A9R9</accession>
<dbReference type="InterPro" id="IPR006439">
    <property type="entry name" value="HAD-SF_hydro_IA"/>
</dbReference>
<dbReference type="PRINTS" id="PR00413">
    <property type="entry name" value="HADHALOGNASE"/>
</dbReference>
<dbReference type="SFLD" id="SFLDG01129">
    <property type="entry name" value="C1.5:_HAD__Beta-PGM__Phosphata"/>
    <property type="match status" value="1"/>
</dbReference>
<dbReference type="CDD" id="cd02588">
    <property type="entry name" value="HAD_L2-DEX"/>
    <property type="match status" value="1"/>
</dbReference>
<evidence type="ECO:0000313" key="4">
    <source>
        <dbReference type="Proteomes" id="UP000327143"/>
    </source>
</evidence>
<proteinExistence type="inferred from homology"/>
<dbReference type="SUPFAM" id="SSF56784">
    <property type="entry name" value="HAD-like"/>
    <property type="match status" value="1"/>
</dbReference>
<protein>
    <submittedName>
        <fullName evidence="3">Haloacid dehalogenase type II</fullName>
    </submittedName>
</protein>
<gene>
    <name evidence="3" type="ORF">CP969_00685</name>
</gene>
<reference evidence="3 4" key="1">
    <citation type="submission" date="2017-09" db="EMBL/GenBank/DDBJ databases">
        <authorList>
            <person name="Lee N."/>
            <person name="Cho B.-K."/>
        </authorList>
    </citation>
    <scope>NUCLEOTIDE SEQUENCE [LARGE SCALE GENOMIC DNA]</scope>
    <source>
        <strain evidence="3 4">ATCC 39115</strain>
    </source>
</reference>
<dbReference type="NCBIfam" id="TIGR01428">
    <property type="entry name" value="HAD_type_II"/>
    <property type="match status" value="1"/>
</dbReference>
<dbReference type="InterPro" id="IPR006328">
    <property type="entry name" value="2-HAD"/>
</dbReference>
<dbReference type="NCBIfam" id="TIGR01493">
    <property type="entry name" value="HAD-SF-IA-v2"/>
    <property type="match status" value="1"/>
</dbReference>
<dbReference type="InterPro" id="IPR051540">
    <property type="entry name" value="S-2-haloacid_dehalogenase"/>
</dbReference>
<dbReference type="Gene3D" id="1.10.150.240">
    <property type="entry name" value="Putative phosphatase, domain 2"/>
    <property type="match status" value="1"/>
</dbReference>
<sequence>MAEVIAFDVNETLLDLRALDKPFQELFGSAAVRQQWFTLMLQLVFVGGLTGSYVDYTTAQRAALNMLARREGVPLTDGEAARTVELMSSLPPHPEVPAALARLADSPLRVVTLTNSVERVGEAQLRNAGIRDLFDRVISADSVRRLKPAPEPYLSVADAFGIEPGDVRLVAAHSWDVTGALSAGCKAAFVSRPGAVLSPLGPQPDIVAPDISGVVDRILAAAGSEGR</sequence>
<name>A0ABX6A9R9_STRVD</name>
<dbReference type="SFLD" id="SFLDS00003">
    <property type="entry name" value="Haloacid_Dehalogenase"/>
    <property type="match status" value="1"/>
</dbReference>
<dbReference type="PANTHER" id="PTHR43316:SF3">
    <property type="entry name" value="HALOACID DEHALOGENASE, TYPE II (AFU_ORTHOLOGUE AFUA_2G07750)-RELATED"/>
    <property type="match status" value="1"/>
</dbReference>
<evidence type="ECO:0000256" key="1">
    <source>
        <dbReference type="ARBA" id="ARBA00008106"/>
    </source>
</evidence>
<dbReference type="InterPro" id="IPR023198">
    <property type="entry name" value="PGP-like_dom2"/>
</dbReference>
<dbReference type="Gene3D" id="3.40.50.1000">
    <property type="entry name" value="HAD superfamily/HAD-like"/>
    <property type="match status" value="1"/>
</dbReference>
<keyword evidence="4" id="KW-1185">Reference proteome</keyword>
<keyword evidence="2" id="KW-0378">Hydrolase</keyword>
<evidence type="ECO:0000256" key="2">
    <source>
        <dbReference type="ARBA" id="ARBA00022801"/>
    </source>
</evidence>
<evidence type="ECO:0000313" key="3">
    <source>
        <dbReference type="EMBL" id="QEU83458.1"/>
    </source>
</evidence>
<comment type="similarity">
    <text evidence="1">Belongs to the HAD-like hydrolase superfamily. S-2-haloalkanoic acid dehalogenase family.</text>
</comment>
<dbReference type="PANTHER" id="PTHR43316">
    <property type="entry name" value="HYDROLASE, HALOACID DELAHOGENASE-RELATED"/>
    <property type="match status" value="1"/>
</dbReference>
<dbReference type="InterPro" id="IPR036412">
    <property type="entry name" value="HAD-like_sf"/>
</dbReference>
<dbReference type="RefSeq" id="WP_016828406.1">
    <property type="nucleotide sequence ID" value="NZ_CP023700.1"/>
</dbReference>